<protein>
    <submittedName>
        <fullName evidence="2">Uncharacterized protein</fullName>
    </submittedName>
</protein>
<evidence type="ECO:0000313" key="2">
    <source>
        <dbReference type="EMBL" id="USP95743.1"/>
    </source>
</evidence>
<dbReference type="Proteomes" id="UP001057348">
    <property type="component" value="Chromosome"/>
</dbReference>
<dbReference type="EMBL" id="CP092751">
    <property type="protein sequence ID" value="USP95743.1"/>
    <property type="molecule type" value="Genomic_DNA"/>
</dbReference>
<sequence length="61" mass="7438">MFKKIIKTIKHLSSSSSGRYRRHRHYSSSRRRHYSSSSGKRRHYDRYGGSHRYKRRSYSSS</sequence>
<feature type="region of interest" description="Disordered" evidence="1">
    <location>
        <begin position="1"/>
        <end position="61"/>
    </location>
</feature>
<gene>
    <name evidence="2" type="ORF">MKF32_01135</name>
</gene>
<reference evidence="2" key="1">
    <citation type="submission" date="2022-02" db="EMBL/GenBank/DDBJ databases">
        <title>Draft Genome Sequence of Bacillus vallismortis Strain BL01, Isolated from Artemisia lerchiana Web. Roots.</title>
        <authorList>
            <person name="Chebotar V.K."/>
            <person name="Gancheva M.S."/>
            <person name="Chizhevskaya E.P."/>
            <person name="Komarova O.V."/>
            <person name="Baganova M.E."/>
            <person name="Zaplatkin A.N."/>
            <person name="Pishchik V.N."/>
        </authorList>
    </citation>
    <scope>NUCLEOTIDE SEQUENCE</scope>
    <source>
        <strain evidence="2">BL01</strain>
    </source>
</reference>
<accession>A0ABY4XZN8</accession>
<dbReference type="RefSeq" id="WP_176365283.1">
    <property type="nucleotide sequence ID" value="NZ_CP092751.1"/>
</dbReference>
<feature type="compositionally biased region" description="Basic residues" evidence="1">
    <location>
        <begin position="1"/>
        <end position="10"/>
    </location>
</feature>
<evidence type="ECO:0000256" key="1">
    <source>
        <dbReference type="SAM" id="MobiDB-lite"/>
    </source>
</evidence>
<evidence type="ECO:0000313" key="3">
    <source>
        <dbReference type="Proteomes" id="UP001057348"/>
    </source>
</evidence>
<organism evidence="2 3">
    <name type="scientific">Bacillus vallismortis</name>
    <dbReference type="NCBI Taxonomy" id="72361"/>
    <lineage>
        <taxon>Bacteria</taxon>
        <taxon>Bacillati</taxon>
        <taxon>Bacillota</taxon>
        <taxon>Bacilli</taxon>
        <taxon>Bacillales</taxon>
        <taxon>Bacillaceae</taxon>
        <taxon>Bacillus</taxon>
    </lineage>
</organism>
<keyword evidence="3" id="KW-1185">Reference proteome</keyword>
<name>A0ABY4XZN8_BACVA</name>
<proteinExistence type="predicted"/>
<feature type="compositionally biased region" description="Basic residues" evidence="1">
    <location>
        <begin position="19"/>
        <end position="61"/>
    </location>
</feature>